<dbReference type="AlphaFoldDB" id="A0A7J9LRQ5"/>
<dbReference type="Proteomes" id="UP000593576">
    <property type="component" value="Unassembled WGS sequence"/>
</dbReference>
<proteinExistence type="predicted"/>
<protein>
    <recommendedName>
        <fullName evidence="1">Serine-threonine/tyrosine-protein kinase catalytic domain-containing protein</fullName>
    </recommendedName>
</protein>
<evidence type="ECO:0000313" key="2">
    <source>
        <dbReference type="EMBL" id="MBA0861390.1"/>
    </source>
</evidence>
<dbReference type="EMBL" id="JABFAF010000007">
    <property type="protein sequence ID" value="MBA0861390.1"/>
    <property type="molecule type" value="Genomic_DNA"/>
</dbReference>
<dbReference type="PANTHER" id="PTHR27003">
    <property type="entry name" value="OS07G0166700 PROTEIN"/>
    <property type="match status" value="1"/>
</dbReference>
<dbReference type="PANTHER" id="PTHR27003:SF378">
    <property type="entry name" value="RECEPTOR-LIKE PROTEIN KINASE FERONIA"/>
    <property type="match status" value="1"/>
</dbReference>
<feature type="non-terminal residue" evidence="2">
    <location>
        <position position="1"/>
    </location>
</feature>
<keyword evidence="3" id="KW-1185">Reference proteome</keyword>
<dbReference type="InterPro" id="IPR001245">
    <property type="entry name" value="Ser-Thr/Tyr_kinase_cat_dom"/>
</dbReference>
<feature type="domain" description="Serine-threonine/tyrosine-protein kinase catalytic" evidence="1">
    <location>
        <begin position="8"/>
        <end position="85"/>
    </location>
</feature>
<gene>
    <name evidence="2" type="ORF">Goshw_027381</name>
</gene>
<organism evidence="2 3">
    <name type="scientific">Gossypium schwendimanii</name>
    <name type="common">Cotton</name>
    <dbReference type="NCBI Taxonomy" id="34291"/>
    <lineage>
        <taxon>Eukaryota</taxon>
        <taxon>Viridiplantae</taxon>
        <taxon>Streptophyta</taxon>
        <taxon>Embryophyta</taxon>
        <taxon>Tracheophyta</taxon>
        <taxon>Spermatophyta</taxon>
        <taxon>Magnoliopsida</taxon>
        <taxon>eudicotyledons</taxon>
        <taxon>Gunneridae</taxon>
        <taxon>Pentapetalae</taxon>
        <taxon>rosids</taxon>
        <taxon>malvids</taxon>
        <taxon>Malvales</taxon>
        <taxon>Malvaceae</taxon>
        <taxon>Malvoideae</taxon>
        <taxon>Gossypium</taxon>
    </lineage>
</organism>
<comment type="caution">
    <text evidence="2">The sequence shown here is derived from an EMBL/GenBank/DDBJ whole genome shotgun (WGS) entry which is preliminary data.</text>
</comment>
<dbReference type="Pfam" id="PF07714">
    <property type="entry name" value="PK_Tyr_Ser-Thr"/>
    <property type="match status" value="1"/>
</dbReference>
<reference evidence="2 3" key="1">
    <citation type="journal article" date="2019" name="Genome Biol. Evol.">
        <title>Insights into the evolution of the New World diploid cottons (Gossypium, subgenus Houzingenia) based on genome sequencing.</title>
        <authorList>
            <person name="Grover C.E."/>
            <person name="Arick M.A. 2nd"/>
            <person name="Thrash A."/>
            <person name="Conover J.L."/>
            <person name="Sanders W.S."/>
            <person name="Peterson D.G."/>
            <person name="Frelichowski J.E."/>
            <person name="Scheffler J.A."/>
            <person name="Scheffler B.E."/>
            <person name="Wendel J.F."/>
        </authorList>
    </citation>
    <scope>NUCLEOTIDE SEQUENCE [LARGE SCALE GENOMIC DNA]</scope>
    <source>
        <strain evidence="2">1</strain>
        <tissue evidence="2">Leaf</tissue>
    </source>
</reference>
<name>A0A7J9LRQ5_GOSSC</name>
<evidence type="ECO:0000259" key="1">
    <source>
        <dbReference type="Pfam" id="PF07714"/>
    </source>
</evidence>
<evidence type="ECO:0000313" key="3">
    <source>
        <dbReference type="Proteomes" id="UP000593576"/>
    </source>
</evidence>
<accession>A0A7J9LRQ5</accession>
<sequence length="237" mass="27069">FFNDGNLITAVKRFDPESSQGFNEFQTELLLLCHLHHQHIVPLIGFCNDKGEMIVVYKYMRNGTLRDHIYGSGYDPLPWKQRLEICIVLFGVLCARKPIDRQRLNENECHLAYWTCQSILDGTLCSIIDPYLMGQMGTECFLIFIDIAYSCTCREGNSRPETGEVELMLELALKLQEKADSYKASLCAFVPQHKSRVDSDGVEGDSGIFDGADGDRVLLYLHRHRLFLYLSRGKFTA</sequence>
<dbReference type="InterPro" id="IPR045272">
    <property type="entry name" value="ANXUR1/2-like"/>
</dbReference>
<dbReference type="SUPFAM" id="SSF56112">
    <property type="entry name" value="Protein kinase-like (PK-like)"/>
    <property type="match status" value="1"/>
</dbReference>
<dbReference type="GO" id="GO:0009506">
    <property type="term" value="C:plasmodesma"/>
    <property type="evidence" value="ECO:0007669"/>
    <property type="project" value="TreeGrafter"/>
</dbReference>
<dbReference type="GO" id="GO:0005886">
    <property type="term" value="C:plasma membrane"/>
    <property type="evidence" value="ECO:0007669"/>
    <property type="project" value="TreeGrafter"/>
</dbReference>
<dbReference type="Gene3D" id="1.10.510.10">
    <property type="entry name" value="Transferase(Phosphotransferase) domain 1"/>
    <property type="match status" value="2"/>
</dbReference>
<dbReference type="InterPro" id="IPR011009">
    <property type="entry name" value="Kinase-like_dom_sf"/>
</dbReference>
<dbReference type="OrthoDB" id="1707419at2759"/>
<dbReference type="GO" id="GO:0004714">
    <property type="term" value="F:transmembrane receptor protein tyrosine kinase activity"/>
    <property type="evidence" value="ECO:0007669"/>
    <property type="project" value="InterPro"/>
</dbReference>